<feature type="domain" description="Response regulatory" evidence="3">
    <location>
        <begin position="20"/>
        <end position="137"/>
    </location>
</feature>
<feature type="modified residue" description="4-aspartylphosphate" evidence="2">
    <location>
        <position position="72"/>
    </location>
</feature>
<dbReference type="Pfam" id="PF07228">
    <property type="entry name" value="SpoIIE"/>
    <property type="match status" value="1"/>
</dbReference>
<proteinExistence type="predicted"/>
<organism evidence="4 5">
    <name type="scientific">Allorhodopirellula solitaria</name>
    <dbReference type="NCBI Taxonomy" id="2527987"/>
    <lineage>
        <taxon>Bacteria</taxon>
        <taxon>Pseudomonadati</taxon>
        <taxon>Planctomycetota</taxon>
        <taxon>Planctomycetia</taxon>
        <taxon>Pirellulales</taxon>
        <taxon>Pirellulaceae</taxon>
        <taxon>Allorhodopirellula</taxon>
    </lineage>
</organism>
<evidence type="ECO:0000256" key="2">
    <source>
        <dbReference type="PROSITE-ProRule" id="PRU00169"/>
    </source>
</evidence>
<dbReference type="PANTHER" id="PTHR43156:SF2">
    <property type="entry name" value="STAGE II SPORULATION PROTEIN E"/>
    <property type="match status" value="1"/>
</dbReference>
<dbReference type="InterPro" id="IPR001932">
    <property type="entry name" value="PPM-type_phosphatase-like_dom"/>
</dbReference>
<sequence length="398" mass="43281">MIDAINLRRAWLLNNSPPMVILLVEDSPTARFHVQVCLKKGLQADYSLLVAENLATAIETLRTTPVDLVLLDLNLPDSHGLDTFRRLSHLGGGAAIVIISGDTDERTAVSAVRLGAQDYIVKGAGFTAEVLARTVHFAVERNARHLLQKELASARLDLEIADTIQQRLYPHSESRFPNVSLAGRCLSATQNCGDYYDYITRPDGSLLVVIGDVSGHGIGPAMMMIETRAFLRALATSTMHLGEIVTHVNRLIADDMQQQLFVTLFVASFDASGDQLSYSSAGHPGYLVKPDGRVITLQTDNTPLGITPNETFPTASVSDYEPGDLLALFTDGISEATSDHQDFLGDQRVIEEVVRGRELAAPVILDSLFTLAERFEGTATQQQDDRTAVIVKTAAQQA</sequence>
<dbReference type="GO" id="GO:0000160">
    <property type="term" value="P:phosphorelay signal transduction system"/>
    <property type="evidence" value="ECO:0007669"/>
    <property type="project" value="InterPro"/>
</dbReference>
<protein>
    <submittedName>
        <fullName evidence="4">Phosphoserine phosphatase RsbU</fullName>
        <ecNumber evidence="4">3.1.3.3</ecNumber>
    </submittedName>
</protein>
<dbReference type="InterPro" id="IPR011006">
    <property type="entry name" value="CheY-like_superfamily"/>
</dbReference>
<dbReference type="SMART" id="SM00331">
    <property type="entry name" value="PP2C_SIG"/>
    <property type="match status" value="1"/>
</dbReference>
<evidence type="ECO:0000313" key="4">
    <source>
        <dbReference type="EMBL" id="TWT75312.1"/>
    </source>
</evidence>
<keyword evidence="1 4" id="KW-0378">Hydrolase</keyword>
<evidence type="ECO:0000313" key="5">
    <source>
        <dbReference type="Proteomes" id="UP000318053"/>
    </source>
</evidence>
<accession>A0A5C5YKC6</accession>
<dbReference type="InterPro" id="IPR001789">
    <property type="entry name" value="Sig_transdc_resp-reg_receiver"/>
</dbReference>
<dbReference type="AlphaFoldDB" id="A0A5C5YKC6"/>
<dbReference type="Pfam" id="PF00072">
    <property type="entry name" value="Response_reg"/>
    <property type="match status" value="1"/>
</dbReference>
<evidence type="ECO:0000256" key="1">
    <source>
        <dbReference type="ARBA" id="ARBA00022801"/>
    </source>
</evidence>
<dbReference type="PROSITE" id="PS50110">
    <property type="entry name" value="RESPONSE_REGULATORY"/>
    <property type="match status" value="1"/>
</dbReference>
<comment type="caution">
    <text evidence="4">The sequence shown here is derived from an EMBL/GenBank/DDBJ whole genome shotgun (WGS) entry which is preliminary data.</text>
</comment>
<dbReference type="Proteomes" id="UP000318053">
    <property type="component" value="Unassembled WGS sequence"/>
</dbReference>
<dbReference type="InterPro" id="IPR052016">
    <property type="entry name" value="Bact_Sigma-Reg"/>
</dbReference>
<gene>
    <name evidence="4" type="primary">rsbU_2</name>
    <name evidence="4" type="ORF">CA85_06030</name>
</gene>
<dbReference type="EC" id="3.1.3.3" evidence="4"/>
<dbReference type="Gene3D" id="3.60.40.10">
    <property type="entry name" value="PPM-type phosphatase domain"/>
    <property type="match status" value="1"/>
</dbReference>
<reference evidence="4 5" key="1">
    <citation type="submission" date="2019-02" db="EMBL/GenBank/DDBJ databases">
        <title>Deep-cultivation of Planctomycetes and their phenomic and genomic characterization uncovers novel biology.</title>
        <authorList>
            <person name="Wiegand S."/>
            <person name="Jogler M."/>
            <person name="Boedeker C."/>
            <person name="Pinto D."/>
            <person name="Vollmers J."/>
            <person name="Rivas-Marin E."/>
            <person name="Kohn T."/>
            <person name="Peeters S.H."/>
            <person name="Heuer A."/>
            <person name="Rast P."/>
            <person name="Oberbeckmann S."/>
            <person name="Bunk B."/>
            <person name="Jeske O."/>
            <person name="Meyerdierks A."/>
            <person name="Storesund J.E."/>
            <person name="Kallscheuer N."/>
            <person name="Luecker S."/>
            <person name="Lage O.M."/>
            <person name="Pohl T."/>
            <person name="Merkel B.J."/>
            <person name="Hornburger P."/>
            <person name="Mueller R.-W."/>
            <person name="Bruemmer F."/>
            <person name="Labrenz M."/>
            <person name="Spormann A.M."/>
            <person name="Op Den Camp H."/>
            <person name="Overmann J."/>
            <person name="Amann R."/>
            <person name="Jetten M.S.M."/>
            <person name="Mascher T."/>
            <person name="Medema M.H."/>
            <person name="Devos D.P."/>
            <person name="Kaster A.-K."/>
            <person name="Ovreas L."/>
            <person name="Rohde M."/>
            <person name="Galperin M.Y."/>
            <person name="Jogler C."/>
        </authorList>
    </citation>
    <scope>NUCLEOTIDE SEQUENCE [LARGE SCALE GENOMIC DNA]</scope>
    <source>
        <strain evidence="4 5">CA85</strain>
    </source>
</reference>
<dbReference type="PANTHER" id="PTHR43156">
    <property type="entry name" value="STAGE II SPORULATION PROTEIN E-RELATED"/>
    <property type="match status" value="1"/>
</dbReference>
<dbReference type="Gene3D" id="3.40.50.2300">
    <property type="match status" value="1"/>
</dbReference>
<keyword evidence="5" id="KW-1185">Reference proteome</keyword>
<dbReference type="CDD" id="cd00156">
    <property type="entry name" value="REC"/>
    <property type="match status" value="1"/>
</dbReference>
<keyword evidence="2" id="KW-0597">Phosphoprotein</keyword>
<name>A0A5C5YKC6_9BACT</name>
<evidence type="ECO:0000259" key="3">
    <source>
        <dbReference type="PROSITE" id="PS50110"/>
    </source>
</evidence>
<dbReference type="SMART" id="SM00448">
    <property type="entry name" value="REC"/>
    <property type="match status" value="1"/>
</dbReference>
<dbReference type="SUPFAM" id="SSF52172">
    <property type="entry name" value="CheY-like"/>
    <property type="match status" value="1"/>
</dbReference>
<dbReference type="GO" id="GO:0016791">
    <property type="term" value="F:phosphatase activity"/>
    <property type="evidence" value="ECO:0007669"/>
    <property type="project" value="TreeGrafter"/>
</dbReference>
<dbReference type="EMBL" id="SJPK01000001">
    <property type="protein sequence ID" value="TWT75312.1"/>
    <property type="molecule type" value="Genomic_DNA"/>
</dbReference>
<dbReference type="InterPro" id="IPR036457">
    <property type="entry name" value="PPM-type-like_dom_sf"/>
</dbReference>
<dbReference type="SUPFAM" id="SSF81606">
    <property type="entry name" value="PP2C-like"/>
    <property type="match status" value="1"/>
</dbReference>